<feature type="coiled-coil region" evidence="1">
    <location>
        <begin position="136"/>
        <end position="170"/>
    </location>
</feature>
<feature type="region of interest" description="Disordered" evidence="2">
    <location>
        <begin position="404"/>
        <end position="475"/>
    </location>
</feature>
<sequence>MHSNSTPPTSSYAPNSKSFNTSKRASFQGPRPLHLLDGTTSSPTSPVPQSPISPRTTNIRRQSSISYNTPSSPLTRSASLGAKSHRHSFPGVSPASSSGTRTPIGQAAKETERNGTAPAAQVLTLAEKHRDLLHFIAQKESKCLELRTQLEAHEKELAELKKKWERIVSRGFRKAQSLSTSPNPGSLDSNNPAAVLDGIKGFFGLSSSAPAPEDQPTPRSNTFSISSNPKPNAHTPSSSTSTSPSTSRSSARYSQSSQSSIGDVPEEAESSESITKAEKRAKRLDDIHIVTDTGATPLVSPNSEFAAYFGDSSGFRRRTSPESSRKSPKEEFGDFQSGGTGDVADWDRRKPINSKRVSLPLITPNDVSNVSSWVGSVGKTISKHPTAKRASVFLGDVVQALTSPPPVTASTPSLLDEDVPSLDTTTLTPSPSSPAPLKPTTIPSSSSSLTLKPSITRKERKNAKKEEEDEDEWNW</sequence>
<feature type="compositionally biased region" description="Basic and acidic residues" evidence="2">
    <location>
        <begin position="275"/>
        <end position="289"/>
    </location>
</feature>
<feature type="compositionally biased region" description="Polar residues" evidence="2">
    <location>
        <begin position="176"/>
        <end position="192"/>
    </location>
</feature>
<accession>V2WJ10</accession>
<evidence type="ECO:0000256" key="2">
    <source>
        <dbReference type="SAM" id="MobiDB-lite"/>
    </source>
</evidence>
<proteinExistence type="predicted"/>
<organism evidence="3 4">
    <name type="scientific">Moniliophthora roreri (strain MCA 2997)</name>
    <name type="common">Cocoa frosty pod rot fungus</name>
    <name type="synonym">Crinipellis roreri</name>
    <dbReference type="NCBI Taxonomy" id="1381753"/>
    <lineage>
        <taxon>Eukaryota</taxon>
        <taxon>Fungi</taxon>
        <taxon>Dikarya</taxon>
        <taxon>Basidiomycota</taxon>
        <taxon>Agaricomycotina</taxon>
        <taxon>Agaricomycetes</taxon>
        <taxon>Agaricomycetidae</taxon>
        <taxon>Agaricales</taxon>
        <taxon>Marasmiineae</taxon>
        <taxon>Marasmiaceae</taxon>
        <taxon>Moniliophthora</taxon>
    </lineage>
</organism>
<name>V2WJ10_MONRO</name>
<dbReference type="OrthoDB" id="3204900at2759"/>
<feature type="compositionally biased region" description="Polar residues" evidence="2">
    <location>
        <begin position="1"/>
        <end position="25"/>
    </location>
</feature>
<dbReference type="HOGENOM" id="CLU_021799_0_0_1"/>
<feature type="compositionally biased region" description="Polar residues" evidence="2">
    <location>
        <begin position="55"/>
        <end position="78"/>
    </location>
</feature>
<feature type="compositionally biased region" description="Low complexity" evidence="2">
    <location>
        <begin position="438"/>
        <end position="454"/>
    </location>
</feature>
<feature type="region of interest" description="Disordered" evidence="2">
    <location>
        <begin position="173"/>
        <end position="355"/>
    </location>
</feature>
<feature type="region of interest" description="Disordered" evidence="2">
    <location>
        <begin position="1"/>
        <end position="118"/>
    </location>
</feature>
<evidence type="ECO:0000313" key="3">
    <source>
        <dbReference type="EMBL" id="ESK86823.1"/>
    </source>
</evidence>
<dbReference type="KEGG" id="mrr:Moror_15127"/>
<evidence type="ECO:0000256" key="1">
    <source>
        <dbReference type="SAM" id="Coils"/>
    </source>
</evidence>
<evidence type="ECO:0000313" key="4">
    <source>
        <dbReference type="Proteomes" id="UP000017559"/>
    </source>
</evidence>
<dbReference type="Proteomes" id="UP000017559">
    <property type="component" value="Unassembled WGS sequence"/>
</dbReference>
<reference evidence="3 4" key="1">
    <citation type="journal article" date="2014" name="BMC Genomics">
        <title>Genome and secretome analysis of the hemibiotrophic fungal pathogen, Moniliophthora roreri, which causes frosty pod rot disease of cacao: mechanisms of the biotrophic and necrotrophic phases.</title>
        <authorList>
            <person name="Meinhardt L.W."/>
            <person name="Costa G.G.L."/>
            <person name="Thomazella D.P.T."/>
            <person name="Teixeira P.J.P.L."/>
            <person name="Carazzolle M.F."/>
            <person name="Schuster S.C."/>
            <person name="Carlson J.E."/>
            <person name="Guiltinan M.J."/>
            <person name="Mieczkowski P."/>
            <person name="Farmer A."/>
            <person name="Ramaraj T."/>
            <person name="Crozier J."/>
            <person name="Davis R.E."/>
            <person name="Shao J."/>
            <person name="Melnick R.L."/>
            <person name="Pereira G.A.G."/>
            <person name="Bailey B.A."/>
        </authorList>
    </citation>
    <scope>NUCLEOTIDE SEQUENCE [LARGE SCALE GENOMIC DNA]</scope>
    <source>
        <strain evidence="3 4">MCA 2997</strain>
    </source>
</reference>
<dbReference type="AlphaFoldDB" id="V2WJ10"/>
<dbReference type="EMBL" id="AWSO01000882">
    <property type="protein sequence ID" value="ESK86823.1"/>
    <property type="molecule type" value="Genomic_DNA"/>
</dbReference>
<feature type="compositionally biased region" description="Basic and acidic residues" evidence="2">
    <location>
        <begin position="319"/>
        <end position="332"/>
    </location>
</feature>
<comment type="caution">
    <text evidence="3">The sequence shown here is derived from an EMBL/GenBank/DDBJ whole genome shotgun (WGS) entry which is preliminary data.</text>
</comment>
<gene>
    <name evidence="3" type="ORF">Moror_15127</name>
</gene>
<protein>
    <submittedName>
        <fullName evidence="3">Uncharacterized protein</fullName>
    </submittedName>
</protein>
<feature type="compositionally biased region" description="Low complexity" evidence="2">
    <location>
        <begin position="235"/>
        <end position="260"/>
    </location>
</feature>
<feature type="compositionally biased region" description="Polar residues" evidence="2">
    <location>
        <begin position="217"/>
        <end position="230"/>
    </location>
</feature>
<keyword evidence="4" id="KW-1185">Reference proteome</keyword>
<feature type="compositionally biased region" description="Polar residues" evidence="2">
    <location>
        <begin position="94"/>
        <end position="103"/>
    </location>
</feature>
<feature type="compositionally biased region" description="Low complexity" evidence="2">
    <location>
        <begin position="421"/>
        <end position="430"/>
    </location>
</feature>
<keyword evidence="1" id="KW-0175">Coiled coil</keyword>